<dbReference type="EMBL" id="JBBMER010000009">
    <property type="protein sequence ID" value="MEQ2380505.1"/>
    <property type="molecule type" value="Genomic_DNA"/>
</dbReference>
<evidence type="ECO:0008006" key="4">
    <source>
        <dbReference type="Google" id="ProtNLM"/>
    </source>
</evidence>
<gene>
    <name evidence="2" type="ORF">WMO14_11600</name>
</gene>
<keyword evidence="1" id="KW-1133">Transmembrane helix</keyword>
<keyword evidence="3" id="KW-1185">Reference proteome</keyword>
<accession>A0ABV1BXP5</accession>
<name>A0ABV1BXP5_9FIRM</name>
<evidence type="ECO:0000313" key="3">
    <source>
        <dbReference type="Proteomes" id="UP001442364"/>
    </source>
</evidence>
<organism evidence="2 3">
    <name type="scientific">[Lactobacillus] rogosae</name>
    <dbReference type="NCBI Taxonomy" id="706562"/>
    <lineage>
        <taxon>Bacteria</taxon>
        <taxon>Bacillati</taxon>
        <taxon>Bacillota</taxon>
        <taxon>Clostridia</taxon>
        <taxon>Lachnospirales</taxon>
        <taxon>Lachnospiraceae</taxon>
        <taxon>Lachnospira</taxon>
    </lineage>
</organism>
<sequence>MRTIHNYRNLITPVINRILSRTIKCSKAHNLNASASVEGAIVIPLFIYAVMSIMFIMQVIAVRIHINNAFYVTLRKCAGYVYVYENSGNVPKGMVAETIRRLLIDEIGTDYAADHNIMGGNAGIMFMSSKILNDNSVIDIKLTYSIKNPFDIFGLSTIRVTDRKRINAWLGEDKDNFAGNVSDKEYVYITAGGEVYHTDKECTYLLRYILEADRSCMDVLRNASGAKYYSCEHCGQTKDTTSIYYTLYGTRYHSSRNCTELKRNIQKVSKDSVSDRRLCEKCQE</sequence>
<feature type="transmembrane region" description="Helical" evidence="1">
    <location>
        <begin position="41"/>
        <end position="66"/>
    </location>
</feature>
<dbReference type="Proteomes" id="UP001442364">
    <property type="component" value="Unassembled WGS sequence"/>
</dbReference>
<reference evidence="2 3" key="1">
    <citation type="submission" date="2024-03" db="EMBL/GenBank/DDBJ databases">
        <title>Human intestinal bacterial collection.</title>
        <authorList>
            <person name="Pauvert C."/>
            <person name="Hitch T.C.A."/>
            <person name="Clavel T."/>
        </authorList>
    </citation>
    <scope>NUCLEOTIDE SEQUENCE [LARGE SCALE GENOMIC DNA]</scope>
    <source>
        <strain evidence="2 3">CLA-AA-H255</strain>
    </source>
</reference>
<keyword evidence="1" id="KW-0812">Transmembrane</keyword>
<proteinExistence type="predicted"/>
<evidence type="ECO:0000313" key="2">
    <source>
        <dbReference type="EMBL" id="MEQ2380505.1"/>
    </source>
</evidence>
<dbReference type="RefSeq" id="WP_349153870.1">
    <property type="nucleotide sequence ID" value="NZ_DAWDAH010000004.1"/>
</dbReference>
<comment type="caution">
    <text evidence="2">The sequence shown here is derived from an EMBL/GenBank/DDBJ whole genome shotgun (WGS) entry which is preliminary data.</text>
</comment>
<keyword evidence="1" id="KW-0472">Membrane</keyword>
<evidence type="ECO:0000256" key="1">
    <source>
        <dbReference type="SAM" id="Phobius"/>
    </source>
</evidence>
<protein>
    <recommendedName>
        <fullName evidence="4">Pilus assembly protein</fullName>
    </recommendedName>
</protein>